<gene>
    <name evidence="3" type="primary">LOC110308880</name>
</gene>
<evidence type="ECO:0000313" key="2">
    <source>
        <dbReference type="Proteomes" id="UP000515126"/>
    </source>
</evidence>
<feature type="compositionally biased region" description="Polar residues" evidence="1">
    <location>
        <begin position="10"/>
        <end position="26"/>
    </location>
</feature>
<keyword evidence="2" id="KW-1185">Reference proteome</keyword>
<dbReference type="Proteomes" id="UP000515126">
    <property type="component" value="Chromosome 14"/>
</dbReference>
<feature type="compositionally biased region" description="Polar residues" evidence="1">
    <location>
        <begin position="199"/>
        <end position="209"/>
    </location>
</feature>
<feature type="region of interest" description="Disordered" evidence="1">
    <location>
        <begin position="195"/>
        <end position="227"/>
    </location>
</feature>
<evidence type="ECO:0000313" key="3">
    <source>
        <dbReference type="RefSeq" id="XP_021036874.1"/>
    </source>
</evidence>
<feature type="compositionally biased region" description="Basic and acidic residues" evidence="1">
    <location>
        <begin position="40"/>
        <end position="51"/>
    </location>
</feature>
<feature type="compositionally biased region" description="Basic and acidic residues" evidence="1">
    <location>
        <begin position="93"/>
        <end position="116"/>
    </location>
</feature>
<name>A0A6P5QYT6_MUSCR</name>
<dbReference type="RefSeq" id="XP_021036874.1">
    <property type="nucleotide sequence ID" value="XM_021181215.1"/>
</dbReference>
<evidence type="ECO:0000256" key="1">
    <source>
        <dbReference type="SAM" id="MobiDB-lite"/>
    </source>
</evidence>
<dbReference type="InterPro" id="IPR026245">
    <property type="entry name" value="FRG2"/>
</dbReference>
<feature type="compositionally biased region" description="Polar residues" evidence="1">
    <location>
        <begin position="70"/>
        <end position="83"/>
    </location>
</feature>
<dbReference type="AlphaFoldDB" id="A0A6P5QYT6"/>
<dbReference type="PANTHER" id="PTHR31883">
    <property type="entry name" value="PROTEIN FRG2-RELATED"/>
    <property type="match status" value="1"/>
</dbReference>
<accession>A0A6P5QYT6</accession>
<dbReference type="Pfam" id="PF15315">
    <property type="entry name" value="FRG2"/>
    <property type="match status" value="1"/>
</dbReference>
<dbReference type="GeneID" id="110308880"/>
<proteinExistence type="predicted"/>
<sequence>MDVEIPHPGPSSQPLDLPTGPQSTSDRTSRSKPRKRERKSSRSDRNSRKQTEGPARMVEAPRKRRHSSRDSSQARTGSEGSSQGKKRRKTSVKKAEPKAKGHRDGLAHCPEPRDTDPPPIRKRLVNFLRDKTEEIYRDTVQMQAQQHGSRLSPEQLSQLRELSESLTAMVGTFYSMANQAGFAFPAEGWLVPAPMPAQQELSGNKSQSPLVEGGEKIKVPASPAHKS</sequence>
<feature type="compositionally biased region" description="Basic residues" evidence="1">
    <location>
        <begin position="30"/>
        <end position="39"/>
    </location>
</feature>
<dbReference type="PANTHER" id="PTHR31883:SF1">
    <property type="entry name" value="PROTEIN FRG2-LIKE-2"/>
    <property type="match status" value="1"/>
</dbReference>
<organism evidence="2 3">
    <name type="scientific">Mus caroli</name>
    <name type="common">Ryukyu mouse</name>
    <name type="synonym">Ricefield mouse</name>
    <dbReference type="NCBI Taxonomy" id="10089"/>
    <lineage>
        <taxon>Eukaryota</taxon>
        <taxon>Metazoa</taxon>
        <taxon>Chordata</taxon>
        <taxon>Craniata</taxon>
        <taxon>Vertebrata</taxon>
        <taxon>Euteleostomi</taxon>
        <taxon>Mammalia</taxon>
        <taxon>Eutheria</taxon>
        <taxon>Euarchontoglires</taxon>
        <taxon>Glires</taxon>
        <taxon>Rodentia</taxon>
        <taxon>Myomorpha</taxon>
        <taxon>Muroidea</taxon>
        <taxon>Muridae</taxon>
        <taxon>Murinae</taxon>
        <taxon>Mus</taxon>
        <taxon>Mus</taxon>
    </lineage>
</organism>
<protein>
    <submittedName>
        <fullName evidence="3">Protein FRG2-like-1</fullName>
    </submittedName>
</protein>
<feature type="region of interest" description="Disordered" evidence="1">
    <location>
        <begin position="1"/>
        <end position="121"/>
    </location>
</feature>
<dbReference type="KEGG" id="mcal:110308880"/>
<reference evidence="3" key="1">
    <citation type="submission" date="2025-08" db="UniProtKB">
        <authorList>
            <consortium name="RefSeq"/>
        </authorList>
    </citation>
    <scope>IDENTIFICATION</scope>
</reference>